<protein>
    <submittedName>
        <fullName evidence="1">Uncharacterized protein</fullName>
    </submittedName>
</protein>
<dbReference type="EMBL" id="UINC01218193">
    <property type="protein sequence ID" value="SVE45114.1"/>
    <property type="molecule type" value="Genomic_DNA"/>
</dbReference>
<proteinExistence type="predicted"/>
<sequence>MSSDYVEYFDLLDETVFFVILVLYGKVVRDRIE</sequence>
<reference evidence="1" key="1">
    <citation type="submission" date="2018-05" db="EMBL/GenBank/DDBJ databases">
        <authorList>
            <person name="Lanie J.A."/>
            <person name="Ng W.-L."/>
            <person name="Kazmierczak K.M."/>
            <person name="Andrzejewski T.M."/>
            <person name="Davidsen T.M."/>
            <person name="Wayne K.J."/>
            <person name="Tettelin H."/>
            <person name="Glass J.I."/>
            <person name="Rusch D."/>
            <person name="Podicherti R."/>
            <person name="Tsui H.-C.T."/>
            <person name="Winkler M.E."/>
        </authorList>
    </citation>
    <scope>NUCLEOTIDE SEQUENCE</scope>
</reference>
<organism evidence="1">
    <name type="scientific">marine metagenome</name>
    <dbReference type="NCBI Taxonomy" id="408172"/>
    <lineage>
        <taxon>unclassified sequences</taxon>
        <taxon>metagenomes</taxon>
        <taxon>ecological metagenomes</taxon>
    </lineage>
</organism>
<dbReference type="AlphaFoldDB" id="A0A383DLA8"/>
<evidence type="ECO:0000313" key="1">
    <source>
        <dbReference type="EMBL" id="SVE45114.1"/>
    </source>
</evidence>
<name>A0A383DLA8_9ZZZZ</name>
<gene>
    <name evidence="1" type="ORF">METZ01_LOCUS497968</name>
</gene>
<accession>A0A383DLA8</accession>